<dbReference type="Gene3D" id="3.10.50.40">
    <property type="match status" value="1"/>
</dbReference>
<dbReference type="PANTHER" id="PTHR47245:SF1">
    <property type="entry name" value="FOLDASE PROTEIN PRSA"/>
    <property type="match status" value="1"/>
</dbReference>
<keyword evidence="3" id="KW-0732">Signal</keyword>
<evidence type="ECO:0000256" key="3">
    <source>
        <dbReference type="ARBA" id="ARBA00022729"/>
    </source>
</evidence>
<organism evidence="8 9">
    <name type="scientific">Brunnivagina elsteri CCALA 953</name>
    <dbReference type="NCBI Taxonomy" id="987040"/>
    <lineage>
        <taxon>Bacteria</taxon>
        <taxon>Bacillati</taxon>
        <taxon>Cyanobacteriota</taxon>
        <taxon>Cyanophyceae</taxon>
        <taxon>Nostocales</taxon>
        <taxon>Calotrichaceae</taxon>
        <taxon>Brunnivagina</taxon>
    </lineage>
</organism>
<sequence length="259" mass="29079">MTSIIQIGDRTIPPSELPHLLAGHKLLAILQREIICDRAISNISLTEEENAATIQVFYQQNKLTTPEAITAALQQLCITQTQLEKLATKELKLEKFKQATWENKLEQYFLQVKPQLDKVVYSLLRTESSEIAQELFFRIQDGDATFADCAREYSQGQEAQTGGLIGPVPISQPHPAIAQKLATIKSGQVLPPIKLENWYVIIRLESFVPAQLDDAMKTTLLNHLFEQWLAEEIKNTPISLINNDNSSESQTLIPLVVSC</sequence>
<accession>A0A2A2TDW0</accession>
<gene>
    <name evidence="8" type="ORF">CK510_22390</name>
</gene>
<dbReference type="Pfam" id="PF00639">
    <property type="entry name" value="Rotamase"/>
    <property type="match status" value="1"/>
</dbReference>
<dbReference type="AlphaFoldDB" id="A0A2A2TDW0"/>
<reference evidence="8 9" key="1">
    <citation type="submission" date="2017-08" db="EMBL/GenBank/DDBJ databases">
        <title>Draft genome sequence of filamentous cyanobacterium Calothrix elsteri CCALA 953.</title>
        <authorList>
            <person name="Gagunashvili A.N."/>
            <person name="Elster J."/>
            <person name="Andresson O.S."/>
        </authorList>
    </citation>
    <scope>NUCLEOTIDE SEQUENCE [LARGE SCALE GENOMIC DNA]</scope>
    <source>
        <strain evidence="8 9">CCALA 953</strain>
    </source>
</reference>
<evidence type="ECO:0000313" key="9">
    <source>
        <dbReference type="Proteomes" id="UP000218238"/>
    </source>
</evidence>
<feature type="domain" description="PpiC" evidence="7">
    <location>
        <begin position="114"/>
        <end position="206"/>
    </location>
</feature>
<keyword evidence="4 6" id="KW-0697">Rotamase</keyword>
<keyword evidence="9" id="KW-1185">Reference proteome</keyword>
<evidence type="ECO:0000256" key="2">
    <source>
        <dbReference type="ARBA" id="ARBA00013194"/>
    </source>
</evidence>
<dbReference type="InterPro" id="IPR046357">
    <property type="entry name" value="PPIase_dom_sf"/>
</dbReference>
<dbReference type="EC" id="5.2.1.8" evidence="2"/>
<dbReference type="EMBL" id="NTFS01000317">
    <property type="protein sequence ID" value="PAX51881.1"/>
    <property type="molecule type" value="Genomic_DNA"/>
</dbReference>
<dbReference type="OrthoDB" id="507969at2"/>
<dbReference type="Proteomes" id="UP000218238">
    <property type="component" value="Unassembled WGS sequence"/>
</dbReference>
<protein>
    <recommendedName>
        <fullName evidence="2">peptidylprolyl isomerase</fullName>
        <ecNumber evidence="2">5.2.1.8</ecNumber>
    </recommendedName>
</protein>
<evidence type="ECO:0000256" key="5">
    <source>
        <dbReference type="ARBA" id="ARBA00023235"/>
    </source>
</evidence>
<comment type="caution">
    <text evidence="8">The sequence shown here is derived from an EMBL/GenBank/DDBJ whole genome shotgun (WGS) entry which is preliminary data.</text>
</comment>
<dbReference type="PROSITE" id="PS50198">
    <property type="entry name" value="PPIC_PPIASE_2"/>
    <property type="match status" value="1"/>
</dbReference>
<keyword evidence="5 6" id="KW-0413">Isomerase</keyword>
<dbReference type="InterPro" id="IPR000297">
    <property type="entry name" value="PPIase_PpiC"/>
</dbReference>
<dbReference type="InterPro" id="IPR050245">
    <property type="entry name" value="PrsA_foldase"/>
</dbReference>
<evidence type="ECO:0000256" key="1">
    <source>
        <dbReference type="ARBA" id="ARBA00000971"/>
    </source>
</evidence>
<name>A0A2A2TDW0_9CYAN</name>
<dbReference type="PANTHER" id="PTHR47245">
    <property type="entry name" value="PEPTIDYLPROLYL ISOMERASE"/>
    <property type="match status" value="1"/>
</dbReference>
<dbReference type="GO" id="GO:0003755">
    <property type="term" value="F:peptidyl-prolyl cis-trans isomerase activity"/>
    <property type="evidence" value="ECO:0007669"/>
    <property type="project" value="UniProtKB-KW"/>
</dbReference>
<evidence type="ECO:0000256" key="6">
    <source>
        <dbReference type="PROSITE-ProRule" id="PRU00278"/>
    </source>
</evidence>
<comment type="catalytic activity">
    <reaction evidence="1">
        <text>[protein]-peptidylproline (omega=180) = [protein]-peptidylproline (omega=0)</text>
        <dbReference type="Rhea" id="RHEA:16237"/>
        <dbReference type="Rhea" id="RHEA-COMP:10747"/>
        <dbReference type="Rhea" id="RHEA-COMP:10748"/>
        <dbReference type="ChEBI" id="CHEBI:83833"/>
        <dbReference type="ChEBI" id="CHEBI:83834"/>
        <dbReference type="EC" id="5.2.1.8"/>
    </reaction>
</comment>
<dbReference type="SUPFAM" id="SSF54534">
    <property type="entry name" value="FKBP-like"/>
    <property type="match status" value="1"/>
</dbReference>
<evidence type="ECO:0000313" key="8">
    <source>
        <dbReference type="EMBL" id="PAX51881.1"/>
    </source>
</evidence>
<evidence type="ECO:0000256" key="4">
    <source>
        <dbReference type="ARBA" id="ARBA00023110"/>
    </source>
</evidence>
<proteinExistence type="predicted"/>
<evidence type="ECO:0000259" key="7">
    <source>
        <dbReference type="PROSITE" id="PS50198"/>
    </source>
</evidence>
<dbReference type="RefSeq" id="WP_095723795.1">
    <property type="nucleotide sequence ID" value="NZ_NTFS01000317.1"/>
</dbReference>